<proteinExistence type="predicted"/>
<dbReference type="RefSeq" id="WP_255188459.1">
    <property type="nucleotide sequence ID" value="NZ_CP113517.1"/>
</dbReference>
<evidence type="ECO:0000313" key="2">
    <source>
        <dbReference type="Proteomes" id="UP001162780"/>
    </source>
</evidence>
<dbReference type="Proteomes" id="UP001162780">
    <property type="component" value="Chromosome"/>
</dbReference>
<protein>
    <submittedName>
        <fullName evidence="1">Uncharacterized protein</fullName>
    </submittedName>
</protein>
<reference evidence="1" key="1">
    <citation type="submission" date="2022-11" db="EMBL/GenBank/DDBJ databases">
        <title>Methylomonas rapida sp. nov., Carotenoid-Producing Obligate Methanotrophs with High Growth Characteristics and Biotechnological Potential.</title>
        <authorList>
            <person name="Tikhonova E.N."/>
            <person name="Suleimanov R.Z."/>
            <person name="Miroshnikov K."/>
            <person name="Oshkin I.Y."/>
            <person name="Belova S.E."/>
            <person name="Danilova O.V."/>
            <person name="Ashikhmin A."/>
            <person name="Konopkin A."/>
            <person name="But S.Y."/>
            <person name="Khmelenina V.N."/>
            <person name="Kuznetsov N."/>
            <person name="Pimenov N.V."/>
            <person name="Dedysh S.N."/>
        </authorList>
    </citation>
    <scope>NUCLEOTIDE SEQUENCE</scope>
    <source>
        <strain evidence="1">MP1</strain>
    </source>
</reference>
<organism evidence="1 2">
    <name type="scientific">Methylomonas rapida</name>
    <dbReference type="NCBI Taxonomy" id="2963939"/>
    <lineage>
        <taxon>Bacteria</taxon>
        <taxon>Pseudomonadati</taxon>
        <taxon>Pseudomonadota</taxon>
        <taxon>Gammaproteobacteria</taxon>
        <taxon>Methylococcales</taxon>
        <taxon>Methylococcaceae</taxon>
        <taxon>Methylomonas</taxon>
    </lineage>
</organism>
<sequence length="189" mass="21968">MTINPDQQYFLMSFRFDKKTPADFGLVSVPEQDDLFISTHDNSRWKKKELYDFGWGNENGFVRQPELGFDALWYLLSNSEIQENEYGAASELLERFPENLLGTVEQFLGHGDRNLEPKQKKALMILKLDQATNRCPIIGKSYAQISQDFARWEAVSQKVTALKNLPSAIQSSQTKTPSPRDKRPWWKFW</sequence>
<name>A0ABY7GDX8_9GAMM</name>
<accession>A0ABY7GDX8</accession>
<dbReference type="EMBL" id="CP113517">
    <property type="protein sequence ID" value="WAR43492.1"/>
    <property type="molecule type" value="Genomic_DNA"/>
</dbReference>
<keyword evidence="2" id="KW-1185">Reference proteome</keyword>
<evidence type="ECO:0000313" key="1">
    <source>
        <dbReference type="EMBL" id="WAR43492.1"/>
    </source>
</evidence>
<gene>
    <name evidence="1" type="ORF">NM686_014025</name>
</gene>